<sequence>MLRLGLEPNIIDCDIVVPSGSSNGLLISRFDICAVGPIRILRMQHSEAGVPKQSTVTIQSSCGRDIHDLESKQEKSPQAVPLLQPLNNNLSSHKLFYYPSLESPSNVLVVSPLSSYGSKPASSTRPIASSPSLIHASKRHSTITRSKSSIPPISYKEIPSEPCSIKALLCPGWTVAIHEELTTLAENQTWDLVPCSPAINVVGCKRVYKAKLTVGCKRVFKRVYVSTINMAVNPVFGQKLFPVNDK</sequence>
<name>A0A7J0GEG6_9ERIC</name>
<protein>
    <submittedName>
        <fullName evidence="1">Uncharacterized protein</fullName>
    </submittedName>
</protein>
<dbReference type="EMBL" id="BJWL01000020">
    <property type="protein sequence ID" value="GFZ09194.1"/>
    <property type="molecule type" value="Genomic_DNA"/>
</dbReference>
<proteinExistence type="predicted"/>
<dbReference type="Proteomes" id="UP000585474">
    <property type="component" value="Unassembled WGS sequence"/>
</dbReference>
<organism evidence="1 2">
    <name type="scientific">Actinidia rufa</name>
    <dbReference type="NCBI Taxonomy" id="165716"/>
    <lineage>
        <taxon>Eukaryota</taxon>
        <taxon>Viridiplantae</taxon>
        <taxon>Streptophyta</taxon>
        <taxon>Embryophyta</taxon>
        <taxon>Tracheophyta</taxon>
        <taxon>Spermatophyta</taxon>
        <taxon>Magnoliopsida</taxon>
        <taxon>eudicotyledons</taxon>
        <taxon>Gunneridae</taxon>
        <taxon>Pentapetalae</taxon>
        <taxon>asterids</taxon>
        <taxon>Ericales</taxon>
        <taxon>Actinidiaceae</taxon>
        <taxon>Actinidia</taxon>
    </lineage>
</organism>
<evidence type="ECO:0000313" key="2">
    <source>
        <dbReference type="Proteomes" id="UP000585474"/>
    </source>
</evidence>
<evidence type="ECO:0000313" key="1">
    <source>
        <dbReference type="EMBL" id="GFZ09194.1"/>
    </source>
</evidence>
<accession>A0A7J0GEG6</accession>
<reference evidence="1 2" key="1">
    <citation type="submission" date="2019-07" db="EMBL/GenBank/DDBJ databases">
        <title>De Novo Assembly of kiwifruit Actinidia rufa.</title>
        <authorList>
            <person name="Sugita-Konishi S."/>
            <person name="Sato K."/>
            <person name="Mori E."/>
            <person name="Abe Y."/>
            <person name="Kisaki G."/>
            <person name="Hamano K."/>
            <person name="Suezawa K."/>
            <person name="Otani M."/>
            <person name="Fukuda T."/>
            <person name="Manabe T."/>
            <person name="Gomi K."/>
            <person name="Tabuchi M."/>
            <person name="Akimitsu K."/>
            <person name="Kataoka I."/>
        </authorList>
    </citation>
    <scope>NUCLEOTIDE SEQUENCE [LARGE SCALE GENOMIC DNA]</scope>
    <source>
        <strain evidence="2">cv. Fuchu</strain>
    </source>
</reference>
<dbReference type="AlphaFoldDB" id="A0A7J0GEG6"/>
<comment type="caution">
    <text evidence="1">The sequence shown here is derived from an EMBL/GenBank/DDBJ whole genome shotgun (WGS) entry which is preliminary data.</text>
</comment>
<keyword evidence="2" id="KW-1185">Reference proteome</keyword>
<gene>
    <name evidence="1" type="ORF">Acr_20g0010020</name>
</gene>
<dbReference type="OrthoDB" id="1110694at2759"/>